<dbReference type="PANTHER" id="PTHR32470">
    <property type="entry name" value="ADH DEHYDROGENASE [UBIQUINONE] 1 ALPHA SUBCOMPLEX ASSEMBLY FACTOR 2"/>
    <property type="match status" value="1"/>
</dbReference>
<evidence type="ECO:0008006" key="4">
    <source>
        <dbReference type="Google" id="ProtNLM"/>
    </source>
</evidence>
<dbReference type="GO" id="GO:0032981">
    <property type="term" value="P:mitochondrial respiratory chain complex I assembly"/>
    <property type="evidence" value="ECO:0007669"/>
    <property type="project" value="TreeGrafter"/>
</dbReference>
<dbReference type="OMA" id="RWRNESV"/>
<evidence type="ECO:0000313" key="3">
    <source>
        <dbReference type="Proteomes" id="UP000449547"/>
    </source>
</evidence>
<evidence type="ECO:0000313" key="2">
    <source>
        <dbReference type="EMBL" id="KAA8906045.1"/>
    </source>
</evidence>
<accession>A0A642UVB6</accession>
<dbReference type="VEuPathDB" id="FungiDB:DIURU_001227"/>
<organism evidence="2 3">
    <name type="scientific">Diutina rugosa</name>
    <name type="common">Yeast</name>
    <name type="synonym">Candida rugosa</name>
    <dbReference type="NCBI Taxonomy" id="5481"/>
    <lineage>
        <taxon>Eukaryota</taxon>
        <taxon>Fungi</taxon>
        <taxon>Dikarya</taxon>
        <taxon>Ascomycota</taxon>
        <taxon>Saccharomycotina</taxon>
        <taxon>Pichiomycetes</taxon>
        <taxon>Debaryomycetaceae</taxon>
        <taxon>Diutina</taxon>
    </lineage>
</organism>
<dbReference type="Proteomes" id="UP000449547">
    <property type="component" value="Unassembled WGS sequence"/>
</dbReference>
<sequence length="209" mass="25389">MDPLKTKYTPWQRMIHQWKARRDIPFRKKFFCGYDLHGNTYWEFTLDGNMQRLRRKMEPWKPLLFKSDYFETVPPQWLQWLRRTRFEAPTLEELINDQVRQQKIKVLAAHAESKWYAEKQRLEEEQKLKLQQELDRAKQDQEAYLKQYEQEQAEKQIPQDNTTGEPVINTEEKHSGKNNDVSEPYDPWKQAEESKHENPVEAASIKPRR</sequence>
<dbReference type="RefSeq" id="XP_034013958.1">
    <property type="nucleotide sequence ID" value="XM_034153748.1"/>
</dbReference>
<protein>
    <recommendedName>
        <fullName evidence="4">NADH dehydrogenase [ubiquinone] 1 alpha subcomplex subunit</fullName>
    </recommendedName>
</protein>
<keyword evidence="3" id="KW-1185">Reference proteome</keyword>
<evidence type="ECO:0000256" key="1">
    <source>
        <dbReference type="SAM" id="MobiDB-lite"/>
    </source>
</evidence>
<feature type="region of interest" description="Disordered" evidence="1">
    <location>
        <begin position="142"/>
        <end position="209"/>
    </location>
</feature>
<feature type="compositionally biased region" description="Basic and acidic residues" evidence="1">
    <location>
        <begin position="189"/>
        <end position="199"/>
    </location>
</feature>
<comment type="caution">
    <text evidence="2">The sequence shown here is derived from an EMBL/GenBank/DDBJ whole genome shotgun (WGS) entry which is preliminary data.</text>
</comment>
<dbReference type="EMBL" id="SWFT01000038">
    <property type="protein sequence ID" value="KAA8906045.1"/>
    <property type="molecule type" value="Genomic_DNA"/>
</dbReference>
<name>A0A642UVB6_DIURU</name>
<dbReference type="OrthoDB" id="10255576at2759"/>
<dbReference type="GeneID" id="54779880"/>
<dbReference type="PANTHER" id="PTHR32470:SF2">
    <property type="entry name" value="NADH DEHYDROGENASE [UBIQUINONE] 1 ALPHA SUBCOMPLEX ASSEMBLY FACTOR 2"/>
    <property type="match status" value="1"/>
</dbReference>
<dbReference type="InterPro" id="IPR052618">
    <property type="entry name" value="ComplexI_NDUFA12"/>
</dbReference>
<proteinExistence type="predicted"/>
<reference evidence="2 3" key="1">
    <citation type="submission" date="2019-07" db="EMBL/GenBank/DDBJ databases">
        <title>Genome assembly of two rare yeast pathogens: Diutina rugosa and Trichomonascus ciferrii.</title>
        <authorList>
            <person name="Mixao V."/>
            <person name="Saus E."/>
            <person name="Hansen A."/>
            <person name="Lass-Flor C."/>
            <person name="Gabaldon T."/>
        </authorList>
    </citation>
    <scope>NUCLEOTIDE SEQUENCE [LARGE SCALE GENOMIC DNA]</scope>
    <source>
        <strain evidence="2 3">CBS 613</strain>
    </source>
</reference>
<feature type="compositionally biased region" description="Basic and acidic residues" evidence="1">
    <location>
        <begin position="142"/>
        <end position="154"/>
    </location>
</feature>
<gene>
    <name evidence="2" type="ORF">DIURU_001227</name>
</gene>
<dbReference type="GO" id="GO:0005739">
    <property type="term" value="C:mitochondrion"/>
    <property type="evidence" value="ECO:0007669"/>
    <property type="project" value="TreeGrafter"/>
</dbReference>
<dbReference type="AlphaFoldDB" id="A0A642UVB6"/>